<dbReference type="PROSITE" id="PS50108">
    <property type="entry name" value="CRIB"/>
    <property type="match status" value="1"/>
</dbReference>
<dbReference type="EMBL" id="KI966401">
    <property type="protein sequence ID" value="EWC48262.1"/>
    <property type="molecule type" value="Genomic_DNA"/>
</dbReference>
<dbReference type="AlphaFoldDB" id="W7I834"/>
<feature type="domain" description="CRIB" evidence="8">
    <location>
        <begin position="5"/>
        <end position="18"/>
    </location>
</feature>
<dbReference type="GO" id="GO:0005524">
    <property type="term" value="F:ATP binding"/>
    <property type="evidence" value="ECO:0007669"/>
    <property type="project" value="UniProtKB-KW"/>
</dbReference>
<dbReference type="Gene3D" id="3.90.810.10">
    <property type="entry name" value="CRIB domain"/>
    <property type="match status" value="1"/>
</dbReference>
<feature type="compositionally biased region" description="Polar residues" evidence="7">
    <location>
        <begin position="55"/>
        <end position="67"/>
    </location>
</feature>
<sequence length="153" mass="17013">MSMDVGTPYQFNHVTHVGFDHRTGGFVGLPPEWEQVLRGELTAEQVNARRNPPNYQRQTAMTTSNPRSVAVAGRRRKPSCFMSWLGRCFGTSSSYEIKNQPSSPSRVVSSSRLVETSSRPSSIPPPYDSVKSYDEAISQRPVNSPRTVTPPTQ</sequence>
<keyword evidence="2" id="KW-0723">Serine/threonine-protein kinase</keyword>
<protein>
    <recommendedName>
        <fullName evidence="1">non-specific serine/threonine protein kinase</fullName>
        <ecNumber evidence="1">2.7.11.1</ecNumber>
    </recommendedName>
</protein>
<accession>W7I834</accession>
<keyword evidence="6" id="KW-0067">ATP-binding</keyword>
<feature type="compositionally biased region" description="Polar residues" evidence="7">
    <location>
        <begin position="140"/>
        <end position="153"/>
    </location>
</feature>
<evidence type="ECO:0000313" key="9">
    <source>
        <dbReference type="EMBL" id="EWC48262.1"/>
    </source>
</evidence>
<keyword evidence="10" id="KW-1185">Reference proteome</keyword>
<dbReference type="OrthoDB" id="248923at2759"/>
<evidence type="ECO:0000256" key="6">
    <source>
        <dbReference type="ARBA" id="ARBA00022840"/>
    </source>
</evidence>
<evidence type="ECO:0000256" key="5">
    <source>
        <dbReference type="ARBA" id="ARBA00022777"/>
    </source>
</evidence>
<keyword evidence="5" id="KW-0418">Kinase</keyword>
<feature type="compositionally biased region" description="Low complexity" evidence="7">
    <location>
        <begin position="101"/>
        <end position="121"/>
    </location>
</feature>
<evidence type="ECO:0000256" key="7">
    <source>
        <dbReference type="SAM" id="MobiDB-lite"/>
    </source>
</evidence>
<dbReference type="CDD" id="cd01093">
    <property type="entry name" value="CRIB_PAK_like"/>
    <property type="match status" value="1"/>
</dbReference>
<evidence type="ECO:0000256" key="3">
    <source>
        <dbReference type="ARBA" id="ARBA00022679"/>
    </source>
</evidence>
<feature type="region of interest" description="Disordered" evidence="7">
    <location>
        <begin position="95"/>
        <end position="153"/>
    </location>
</feature>
<gene>
    <name evidence="9" type="ORF">DRE_02366</name>
</gene>
<dbReference type="InterPro" id="IPR036936">
    <property type="entry name" value="CRIB_dom_sf"/>
</dbReference>
<dbReference type="InterPro" id="IPR033923">
    <property type="entry name" value="PAK_BD"/>
</dbReference>
<dbReference type="GO" id="GO:0004674">
    <property type="term" value="F:protein serine/threonine kinase activity"/>
    <property type="evidence" value="ECO:0007669"/>
    <property type="project" value="UniProtKB-KW"/>
</dbReference>
<dbReference type="Proteomes" id="UP000024837">
    <property type="component" value="Unassembled WGS sequence"/>
</dbReference>
<dbReference type="SMART" id="SM00285">
    <property type="entry name" value="PBD"/>
    <property type="match status" value="1"/>
</dbReference>
<name>W7I834_9PEZI</name>
<evidence type="ECO:0000259" key="8">
    <source>
        <dbReference type="PROSITE" id="PS50108"/>
    </source>
</evidence>
<reference evidence="9 10" key="1">
    <citation type="submission" date="2013-05" db="EMBL/GenBank/DDBJ databases">
        <title>Drechslerella stenobrocha genome reveals carnivorous origination and mechanical trapping mechanism of predatory fungi.</title>
        <authorList>
            <person name="Liu X."/>
            <person name="Zhang W."/>
            <person name="Liu K."/>
        </authorList>
    </citation>
    <scope>NUCLEOTIDE SEQUENCE [LARGE SCALE GENOMIC DNA]</scope>
    <source>
        <strain evidence="9 10">248</strain>
    </source>
</reference>
<evidence type="ECO:0000256" key="4">
    <source>
        <dbReference type="ARBA" id="ARBA00022741"/>
    </source>
</evidence>
<dbReference type="InterPro" id="IPR000095">
    <property type="entry name" value="CRIB_dom"/>
</dbReference>
<evidence type="ECO:0000256" key="1">
    <source>
        <dbReference type="ARBA" id="ARBA00012513"/>
    </source>
</evidence>
<evidence type="ECO:0000313" key="10">
    <source>
        <dbReference type="Proteomes" id="UP000024837"/>
    </source>
</evidence>
<organism evidence="9 10">
    <name type="scientific">Drechslerella stenobrocha 248</name>
    <dbReference type="NCBI Taxonomy" id="1043628"/>
    <lineage>
        <taxon>Eukaryota</taxon>
        <taxon>Fungi</taxon>
        <taxon>Dikarya</taxon>
        <taxon>Ascomycota</taxon>
        <taxon>Pezizomycotina</taxon>
        <taxon>Orbiliomycetes</taxon>
        <taxon>Orbiliales</taxon>
        <taxon>Orbiliaceae</taxon>
        <taxon>Drechslerella</taxon>
    </lineage>
</organism>
<feature type="region of interest" description="Disordered" evidence="7">
    <location>
        <begin position="55"/>
        <end position="74"/>
    </location>
</feature>
<dbReference type="EC" id="2.7.11.1" evidence="1"/>
<keyword evidence="3" id="KW-0808">Transferase</keyword>
<dbReference type="HOGENOM" id="CLU_1815714_0_0_1"/>
<proteinExistence type="predicted"/>
<dbReference type="Pfam" id="PF00786">
    <property type="entry name" value="PBD"/>
    <property type="match status" value="1"/>
</dbReference>
<keyword evidence="4" id="KW-0547">Nucleotide-binding</keyword>
<evidence type="ECO:0000256" key="2">
    <source>
        <dbReference type="ARBA" id="ARBA00022527"/>
    </source>
</evidence>